<dbReference type="PATRIC" id="fig|1365253.3.peg.3712"/>
<evidence type="ECO:0000256" key="1">
    <source>
        <dbReference type="SAM" id="Phobius"/>
    </source>
</evidence>
<gene>
    <name evidence="2" type="ORF">N482_02785</name>
</gene>
<keyword evidence="1" id="KW-0812">Transmembrane</keyword>
<dbReference type="RefSeq" id="WP_081228027.1">
    <property type="nucleotide sequence ID" value="NZ_AUXT01000183.1"/>
</dbReference>
<evidence type="ECO:0000313" key="2">
    <source>
        <dbReference type="EMBL" id="KZN44942.1"/>
    </source>
</evidence>
<dbReference type="GO" id="GO:0016020">
    <property type="term" value="C:membrane"/>
    <property type="evidence" value="ECO:0007669"/>
    <property type="project" value="InterPro"/>
</dbReference>
<dbReference type="Proteomes" id="UP000076587">
    <property type="component" value="Unassembled WGS sequence"/>
</dbReference>
<dbReference type="GO" id="GO:0015097">
    <property type="term" value="F:mercury ion transmembrane transporter activity"/>
    <property type="evidence" value="ECO:0007669"/>
    <property type="project" value="InterPro"/>
</dbReference>
<proteinExistence type="predicted"/>
<dbReference type="Pfam" id="PF03203">
    <property type="entry name" value="MerC"/>
    <property type="match status" value="1"/>
</dbReference>
<comment type="caution">
    <text evidence="2">The sequence shown here is derived from an EMBL/GenBank/DDBJ whole genome shotgun (WGS) entry which is preliminary data.</text>
</comment>
<accession>A0A167A3E3</accession>
<keyword evidence="1" id="KW-0472">Membrane</keyword>
<feature type="transmembrane region" description="Helical" evidence="1">
    <location>
        <begin position="100"/>
        <end position="118"/>
    </location>
</feature>
<name>A0A167A3E3_9GAMM</name>
<reference evidence="2 3" key="1">
    <citation type="submission" date="2013-07" db="EMBL/GenBank/DDBJ databases">
        <title>Comparative Genomic and Metabolomic Analysis of Twelve Strains of Pseudoalteromonas luteoviolacea.</title>
        <authorList>
            <person name="Vynne N.G."/>
            <person name="Mansson M."/>
            <person name="Gram L."/>
        </authorList>
    </citation>
    <scope>NUCLEOTIDE SEQUENCE [LARGE SCALE GENOMIC DNA]</scope>
    <source>
        <strain evidence="2 3">NCIMB 1942</strain>
    </source>
</reference>
<feature type="transmembrane region" description="Helical" evidence="1">
    <location>
        <begin position="46"/>
        <end position="66"/>
    </location>
</feature>
<keyword evidence="1" id="KW-1133">Transmembrane helix</keyword>
<organism evidence="2 3">
    <name type="scientific">Pseudoalteromonas luteoviolacea NCIMB 1942</name>
    <dbReference type="NCBI Taxonomy" id="1365253"/>
    <lineage>
        <taxon>Bacteria</taxon>
        <taxon>Pseudomonadati</taxon>
        <taxon>Pseudomonadota</taxon>
        <taxon>Gammaproteobacteria</taxon>
        <taxon>Alteromonadales</taxon>
        <taxon>Pseudoalteromonadaceae</taxon>
        <taxon>Pseudoalteromonas</taxon>
    </lineage>
</organism>
<feature type="transmembrane region" description="Helical" evidence="1">
    <location>
        <begin position="12"/>
        <end position="34"/>
    </location>
</feature>
<dbReference type="AlphaFoldDB" id="A0A167A3E3"/>
<sequence length="132" mass="14214">MRGQFQQVGDKVSIGLATMCVIHCIVLPILFVALPFLSVSFLQEEAFHQLLLGGVLLTSVLALVSGCKTHSKWHIFSFGITGLAVLSIAAFFGHDFLGEYGETILTVVGSLIVAFSHLKNIKECKAARCCSS</sequence>
<evidence type="ECO:0000313" key="3">
    <source>
        <dbReference type="Proteomes" id="UP000076587"/>
    </source>
</evidence>
<dbReference type="EMBL" id="AUXT01000183">
    <property type="protein sequence ID" value="KZN44942.1"/>
    <property type="molecule type" value="Genomic_DNA"/>
</dbReference>
<dbReference type="InterPro" id="IPR004891">
    <property type="entry name" value="Mercury-R_MerC"/>
</dbReference>
<protein>
    <recommendedName>
        <fullName evidence="4">MerC domain-containing protein</fullName>
    </recommendedName>
</protein>
<feature type="transmembrane region" description="Helical" evidence="1">
    <location>
        <begin position="73"/>
        <end position="94"/>
    </location>
</feature>
<dbReference type="OrthoDB" id="34373at2"/>
<evidence type="ECO:0008006" key="4">
    <source>
        <dbReference type="Google" id="ProtNLM"/>
    </source>
</evidence>